<dbReference type="Proteomes" id="UP000000702">
    <property type="component" value="Unassembled WGS sequence"/>
</dbReference>
<feature type="region of interest" description="Disordered" evidence="1">
    <location>
        <begin position="205"/>
        <end position="244"/>
    </location>
</feature>
<dbReference type="VEuPathDB" id="TriTrypDB:TcIL3000_0_57930"/>
<dbReference type="OMA" id="ISCCNTH"/>
<protein>
    <submittedName>
        <fullName evidence="2">WGS project CAEQ00000000 data, annotated contig 2341</fullName>
    </submittedName>
</protein>
<reference evidence="2 3" key="2">
    <citation type="journal article" date="2012" name="Proc. Natl. Acad. Sci. U.S.A.">
        <title>Antigenic diversity is generated by distinct evolutionary mechanisms in African trypanosome species.</title>
        <authorList>
            <person name="Jackson A.P."/>
            <person name="Berry A."/>
            <person name="Aslett M."/>
            <person name="Allison H.C."/>
            <person name="Burton P."/>
            <person name="Vavrova-Anderson J."/>
            <person name="Brown R."/>
            <person name="Browne H."/>
            <person name="Corton N."/>
            <person name="Hauser H."/>
            <person name="Gamble J."/>
            <person name="Gilderthorp R."/>
            <person name="Marcello L."/>
            <person name="McQuillan J."/>
            <person name="Otto T.D."/>
            <person name="Quail M.A."/>
            <person name="Sanders M.J."/>
            <person name="van Tonder A."/>
            <person name="Ginger M.L."/>
            <person name="Field M.C."/>
            <person name="Barry J.D."/>
            <person name="Hertz-Fowler C."/>
            <person name="Berriman M."/>
        </authorList>
    </citation>
    <scope>NUCLEOTIDE SEQUENCE [LARGE SCALE GENOMIC DNA]</scope>
    <source>
        <strain evidence="2 3">IL3000</strain>
    </source>
</reference>
<reference evidence="3" key="1">
    <citation type="submission" date="2011-07" db="EMBL/GenBank/DDBJ databases">
        <title>Divergent evolution of antigenic variation in African trypanosomes.</title>
        <authorList>
            <person name="Jackson A.P."/>
            <person name="Berry A."/>
            <person name="Allison H.C."/>
            <person name="Burton P."/>
            <person name="Anderson J."/>
            <person name="Aslett M."/>
            <person name="Brown R."/>
            <person name="Corton N."/>
            <person name="Harris D."/>
            <person name="Hauser H."/>
            <person name="Gamble J."/>
            <person name="Gilderthorp R."/>
            <person name="McQuillan J."/>
            <person name="Quail M.A."/>
            <person name="Sanders M."/>
            <person name="Van Tonder A."/>
            <person name="Ginger M.L."/>
            <person name="Donelson J.E."/>
            <person name="Field M.C."/>
            <person name="Barry J.D."/>
            <person name="Berriman M."/>
            <person name="Hertz-Fowler C."/>
        </authorList>
    </citation>
    <scope>NUCLEOTIDE SEQUENCE [LARGE SCALE GENOMIC DNA]</scope>
    <source>
        <strain evidence="3">IL3000</strain>
    </source>
</reference>
<gene>
    <name evidence="2" type="ORF">TCIL3000_0_57930</name>
</gene>
<dbReference type="EMBL" id="CAEQ01001843">
    <property type="protein sequence ID" value="CCD15251.1"/>
    <property type="molecule type" value="Genomic_DNA"/>
</dbReference>
<evidence type="ECO:0000256" key="1">
    <source>
        <dbReference type="SAM" id="MobiDB-lite"/>
    </source>
</evidence>
<comment type="caution">
    <text evidence="2">The sequence shown here is derived from an EMBL/GenBank/DDBJ whole genome shotgun (WGS) entry which is preliminary data.</text>
</comment>
<proteinExistence type="predicted"/>
<name>F9WDA0_TRYCI</name>
<accession>F9WDA0</accession>
<organism evidence="2 3">
    <name type="scientific">Trypanosoma congolense (strain IL3000)</name>
    <dbReference type="NCBI Taxonomy" id="1068625"/>
    <lineage>
        <taxon>Eukaryota</taxon>
        <taxon>Discoba</taxon>
        <taxon>Euglenozoa</taxon>
        <taxon>Kinetoplastea</taxon>
        <taxon>Metakinetoplastina</taxon>
        <taxon>Trypanosomatida</taxon>
        <taxon>Trypanosomatidae</taxon>
        <taxon>Trypanosoma</taxon>
        <taxon>Nannomonas</taxon>
    </lineage>
</organism>
<sequence>MVMDNRVPFKVTLHSGIFSYASAASIPMIITGGVTDDESQHRLEIHTPSHSGVVGMELSSIEFLVTGKIGTSSKGKQCSTLGGTMGYLFMQLLDEKGRPTGLPFPVASCNTLVRVGIISSVRLLLQADQRYRFYLVRRNITDDNVHSYPGGIVGVRFVGKLYFIEEKRPLRAKTKRQIEALTREELKFEADTNERILQVRRFHGDTPDTDLEAGSCRGKTGHKDSDEKVPNLLYAPFPGGCDES</sequence>
<evidence type="ECO:0000313" key="2">
    <source>
        <dbReference type="EMBL" id="CCD15251.1"/>
    </source>
</evidence>
<keyword evidence="3" id="KW-1185">Reference proteome</keyword>
<evidence type="ECO:0000313" key="3">
    <source>
        <dbReference type="Proteomes" id="UP000000702"/>
    </source>
</evidence>
<dbReference type="AlphaFoldDB" id="F9WDA0"/>